<evidence type="ECO:0000313" key="1">
    <source>
        <dbReference type="EMBL" id="KAK9890393.1"/>
    </source>
</evidence>
<accession>A0AAW1V5S1</accession>
<protein>
    <submittedName>
        <fullName evidence="1">Uncharacterized protein</fullName>
    </submittedName>
</protein>
<keyword evidence="2" id="KW-1185">Reference proteome</keyword>
<dbReference type="AlphaFoldDB" id="A0AAW1V5S1"/>
<comment type="caution">
    <text evidence="1">The sequence shown here is derived from an EMBL/GenBank/DDBJ whole genome shotgun (WGS) entry which is preliminary data.</text>
</comment>
<organism evidence="1 2">
    <name type="scientific">Henosepilachna vigintioctopunctata</name>
    <dbReference type="NCBI Taxonomy" id="420089"/>
    <lineage>
        <taxon>Eukaryota</taxon>
        <taxon>Metazoa</taxon>
        <taxon>Ecdysozoa</taxon>
        <taxon>Arthropoda</taxon>
        <taxon>Hexapoda</taxon>
        <taxon>Insecta</taxon>
        <taxon>Pterygota</taxon>
        <taxon>Neoptera</taxon>
        <taxon>Endopterygota</taxon>
        <taxon>Coleoptera</taxon>
        <taxon>Polyphaga</taxon>
        <taxon>Cucujiformia</taxon>
        <taxon>Coccinelloidea</taxon>
        <taxon>Coccinellidae</taxon>
        <taxon>Epilachninae</taxon>
        <taxon>Epilachnini</taxon>
        <taxon>Henosepilachna</taxon>
    </lineage>
</organism>
<dbReference type="EMBL" id="JARQZJ010000125">
    <property type="protein sequence ID" value="KAK9890393.1"/>
    <property type="molecule type" value="Genomic_DNA"/>
</dbReference>
<gene>
    <name evidence="1" type="ORF">WA026_010486</name>
</gene>
<reference evidence="1 2" key="1">
    <citation type="submission" date="2023-03" db="EMBL/GenBank/DDBJ databases">
        <title>Genome insight into feeding habits of ladybird beetles.</title>
        <authorList>
            <person name="Li H.-S."/>
            <person name="Huang Y.-H."/>
            <person name="Pang H."/>
        </authorList>
    </citation>
    <scope>NUCLEOTIDE SEQUENCE [LARGE SCALE GENOMIC DNA]</scope>
    <source>
        <strain evidence="1">SYSU_2023b</strain>
        <tissue evidence="1">Whole body</tissue>
    </source>
</reference>
<sequence>MESYSNLGYISMKGGNIPVSKEIYLAATDTRGTTELNYQLEYFSVEIERPRDRRFPGHISRLPSPQEESKNCFGSLVKLAFTFRRNKFIGTEWYRPIPMNYGFVDIFFP</sequence>
<proteinExistence type="predicted"/>
<dbReference type="Proteomes" id="UP001431783">
    <property type="component" value="Unassembled WGS sequence"/>
</dbReference>
<evidence type="ECO:0000313" key="2">
    <source>
        <dbReference type="Proteomes" id="UP001431783"/>
    </source>
</evidence>
<name>A0AAW1V5S1_9CUCU</name>